<evidence type="ECO:0000256" key="4">
    <source>
        <dbReference type="ARBA" id="ARBA00022670"/>
    </source>
</evidence>
<dbReference type="GO" id="GO:0004222">
    <property type="term" value="F:metalloendopeptidase activity"/>
    <property type="evidence" value="ECO:0007669"/>
    <property type="project" value="InterPro"/>
</dbReference>
<comment type="caution">
    <text evidence="14">The sequence shown here is derived from an EMBL/GenBank/DDBJ whole genome shotgun (WGS) entry which is preliminary data.</text>
</comment>
<evidence type="ECO:0000256" key="9">
    <source>
        <dbReference type="ARBA" id="ARBA00022989"/>
    </source>
</evidence>
<accession>A0A0F8W1B0</accession>
<evidence type="ECO:0000256" key="2">
    <source>
        <dbReference type="ARBA" id="ARBA00004651"/>
    </source>
</evidence>
<keyword evidence="10" id="KW-0482">Metalloprotease</keyword>
<evidence type="ECO:0000256" key="8">
    <source>
        <dbReference type="ARBA" id="ARBA00022833"/>
    </source>
</evidence>
<dbReference type="Pfam" id="PF01435">
    <property type="entry name" value="Peptidase_M48"/>
    <property type="match status" value="1"/>
</dbReference>
<evidence type="ECO:0000256" key="12">
    <source>
        <dbReference type="SAM" id="Phobius"/>
    </source>
</evidence>
<keyword evidence="4" id="KW-0645">Protease</keyword>
<dbReference type="GO" id="GO:0005886">
    <property type="term" value="C:plasma membrane"/>
    <property type="evidence" value="ECO:0007669"/>
    <property type="project" value="UniProtKB-SubCell"/>
</dbReference>
<dbReference type="PANTHER" id="PTHR43221">
    <property type="entry name" value="PROTEASE HTPX"/>
    <property type="match status" value="1"/>
</dbReference>
<keyword evidence="6" id="KW-0479">Metal-binding</keyword>
<dbReference type="InterPro" id="IPR001915">
    <property type="entry name" value="Peptidase_M48"/>
</dbReference>
<feature type="domain" description="Peptidase M48" evidence="13">
    <location>
        <begin position="22"/>
        <end position="179"/>
    </location>
</feature>
<keyword evidence="3" id="KW-1003">Cell membrane</keyword>
<dbReference type="GO" id="GO:0006508">
    <property type="term" value="P:proteolysis"/>
    <property type="evidence" value="ECO:0007669"/>
    <property type="project" value="UniProtKB-KW"/>
</dbReference>
<feature type="transmembrane region" description="Helical" evidence="12">
    <location>
        <begin position="95"/>
        <end position="118"/>
    </location>
</feature>
<keyword evidence="11 12" id="KW-0472">Membrane</keyword>
<protein>
    <recommendedName>
        <fullName evidence="13">Peptidase M48 domain-containing protein</fullName>
    </recommendedName>
</protein>
<dbReference type="CDD" id="cd07335">
    <property type="entry name" value="M48B_HtpX_like"/>
    <property type="match status" value="1"/>
</dbReference>
<reference evidence="14" key="1">
    <citation type="journal article" date="2015" name="Nature">
        <title>Complex archaea that bridge the gap between prokaryotes and eukaryotes.</title>
        <authorList>
            <person name="Spang A."/>
            <person name="Saw J.H."/>
            <person name="Jorgensen S.L."/>
            <person name="Zaremba-Niedzwiedzka K."/>
            <person name="Martijn J."/>
            <person name="Lind A.E."/>
            <person name="van Eijk R."/>
            <person name="Schleper C."/>
            <person name="Guy L."/>
            <person name="Ettema T.J."/>
        </authorList>
    </citation>
    <scope>NUCLEOTIDE SEQUENCE</scope>
</reference>
<evidence type="ECO:0000313" key="14">
    <source>
        <dbReference type="EMBL" id="KKK50487.1"/>
    </source>
</evidence>
<keyword evidence="5 12" id="KW-0812">Transmembrane</keyword>
<dbReference type="EMBL" id="LAZR01068000">
    <property type="protein sequence ID" value="KKK50487.1"/>
    <property type="molecule type" value="Genomic_DNA"/>
</dbReference>
<organism evidence="14">
    <name type="scientific">marine sediment metagenome</name>
    <dbReference type="NCBI Taxonomy" id="412755"/>
    <lineage>
        <taxon>unclassified sequences</taxon>
        <taxon>metagenomes</taxon>
        <taxon>ecological metagenomes</taxon>
    </lineage>
</organism>
<dbReference type="PANTHER" id="PTHR43221:SF1">
    <property type="entry name" value="PROTEASE HTPX"/>
    <property type="match status" value="1"/>
</dbReference>
<gene>
    <name evidence="14" type="ORF">LCGC14_3124540</name>
</gene>
<sequence length="213" mass="23983">MRVQIIDETHANGNLKFVFDSVKKISEDAGLEYMPEVGVYNSNEVNAFATGPSKKRSLIALSSGLINKMSKDEVEAIIGHEISHIRNGDMITMTLLQGVVNAFVMFLARILAFVISSSNRKSRSSYSSNYFFVYLFEIIFMILGSFVLAFYSRKREFRADENSAKLLGKEKMIKALQTLKSVYDIKDLKKEKLAIQSLKISNNSKRGLLNLCA</sequence>
<keyword evidence="7" id="KW-0378">Hydrolase</keyword>
<evidence type="ECO:0000256" key="11">
    <source>
        <dbReference type="ARBA" id="ARBA00023136"/>
    </source>
</evidence>
<feature type="non-terminal residue" evidence="14">
    <location>
        <position position="213"/>
    </location>
</feature>
<keyword evidence="9 12" id="KW-1133">Transmembrane helix</keyword>
<evidence type="ECO:0000256" key="1">
    <source>
        <dbReference type="ARBA" id="ARBA00001947"/>
    </source>
</evidence>
<proteinExistence type="predicted"/>
<dbReference type="InterPro" id="IPR050083">
    <property type="entry name" value="HtpX_protease"/>
</dbReference>
<dbReference type="Gene3D" id="3.30.2010.10">
    <property type="entry name" value="Metalloproteases ('zincins'), catalytic domain"/>
    <property type="match status" value="1"/>
</dbReference>
<evidence type="ECO:0000256" key="7">
    <source>
        <dbReference type="ARBA" id="ARBA00022801"/>
    </source>
</evidence>
<keyword evidence="8" id="KW-0862">Zinc</keyword>
<evidence type="ECO:0000256" key="5">
    <source>
        <dbReference type="ARBA" id="ARBA00022692"/>
    </source>
</evidence>
<evidence type="ECO:0000256" key="6">
    <source>
        <dbReference type="ARBA" id="ARBA00022723"/>
    </source>
</evidence>
<dbReference type="AlphaFoldDB" id="A0A0F8W1B0"/>
<comment type="subcellular location">
    <subcellularLocation>
        <location evidence="2">Cell membrane</location>
        <topology evidence="2">Multi-pass membrane protein</topology>
    </subcellularLocation>
</comment>
<evidence type="ECO:0000259" key="13">
    <source>
        <dbReference type="Pfam" id="PF01435"/>
    </source>
</evidence>
<evidence type="ECO:0000256" key="10">
    <source>
        <dbReference type="ARBA" id="ARBA00023049"/>
    </source>
</evidence>
<evidence type="ECO:0000256" key="3">
    <source>
        <dbReference type="ARBA" id="ARBA00022475"/>
    </source>
</evidence>
<comment type="cofactor">
    <cofactor evidence="1">
        <name>Zn(2+)</name>
        <dbReference type="ChEBI" id="CHEBI:29105"/>
    </cofactor>
</comment>
<feature type="transmembrane region" description="Helical" evidence="12">
    <location>
        <begin position="130"/>
        <end position="151"/>
    </location>
</feature>
<dbReference type="GO" id="GO:0046872">
    <property type="term" value="F:metal ion binding"/>
    <property type="evidence" value="ECO:0007669"/>
    <property type="project" value="UniProtKB-KW"/>
</dbReference>
<name>A0A0F8W1B0_9ZZZZ</name>